<dbReference type="AlphaFoldDB" id="A0A7S3YU20"/>
<gene>
    <name evidence="2" type="ORF">LGLO00237_LOCUS13199</name>
</gene>
<protein>
    <submittedName>
        <fullName evidence="2">Uncharacterized protein</fullName>
    </submittedName>
</protein>
<evidence type="ECO:0000313" key="2">
    <source>
        <dbReference type="EMBL" id="CAE0661604.1"/>
    </source>
</evidence>
<feature type="region of interest" description="Disordered" evidence="1">
    <location>
        <begin position="1"/>
        <end position="38"/>
    </location>
</feature>
<organism evidence="2">
    <name type="scientific">Lotharella globosa</name>
    <dbReference type="NCBI Taxonomy" id="91324"/>
    <lineage>
        <taxon>Eukaryota</taxon>
        <taxon>Sar</taxon>
        <taxon>Rhizaria</taxon>
        <taxon>Cercozoa</taxon>
        <taxon>Chlorarachniophyceae</taxon>
        <taxon>Lotharella</taxon>
    </lineage>
</organism>
<proteinExistence type="predicted"/>
<feature type="compositionally biased region" description="Low complexity" evidence="1">
    <location>
        <begin position="253"/>
        <end position="272"/>
    </location>
</feature>
<feature type="region of interest" description="Disordered" evidence="1">
    <location>
        <begin position="247"/>
        <end position="274"/>
    </location>
</feature>
<accession>A0A7S3YU20</accession>
<feature type="compositionally biased region" description="Basic and acidic residues" evidence="1">
    <location>
        <begin position="26"/>
        <end position="37"/>
    </location>
</feature>
<reference evidence="2" key="1">
    <citation type="submission" date="2021-01" db="EMBL/GenBank/DDBJ databases">
        <authorList>
            <person name="Corre E."/>
            <person name="Pelletier E."/>
            <person name="Niang G."/>
            <person name="Scheremetjew M."/>
            <person name="Finn R."/>
            <person name="Kale V."/>
            <person name="Holt S."/>
            <person name="Cochrane G."/>
            <person name="Meng A."/>
            <person name="Brown T."/>
            <person name="Cohen L."/>
        </authorList>
    </citation>
    <scope>NUCLEOTIDE SEQUENCE</scope>
    <source>
        <strain evidence="2">CCCM811</strain>
    </source>
</reference>
<feature type="compositionally biased region" description="Low complexity" evidence="1">
    <location>
        <begin position="1"/>
        <end position="15"/>
    </location>
</feature>
<evidence type="ECO:0000256" key="1">
    <source>
        <dbReference type="SAM" id="MobiDB-lite"/>
    </source>
</evidence>
<name>A0A7S3YU20_9EUKA</name>
<dbReference type="EMBL" id="HBIV01018198">
    <property type="protein sequence ID" value="CAE0661604.1"/>
    <property type="molecule type" value="Transcribed_RNA"/>
</dbReference>
<sequence length="301" mass="34059">MANENSNNNLSSLSSDFNRKMGAGRSEPRKDSMDKYSFDNGGYGADMGSMREMKTLETLNEVETSIERAKELAGLMAKQSFAEVITDTNAGSALEFQIIDQQKRERARKILGSDLDSVTDNILGERKSFDVAEIRDYFTVIRSMTVTTEEVLAAIQSVQGEAFNCNRVKVSRADFLFVLQALEIIAKRHSTLNWETKMLDMNENGWLSRGTAQFYWNQCKLRQPTVPTFNKFMSKRKDLDKKLAQAYSRGEESSASSQQQQQQQSQHQHSQSVTNALRSTNVHRKEILSLAMLNPDAGKHF</sequence>